<protein>
    <recommendedName>
        <fullName evidence="3">Serine protease</fullName>
    </recommendedName>
</protein>
<dbReference type="GO" id="GO:0006508">
    <property type="term" value="P:proteolysis"/>
    <property type="evidence" value="ECO:0007669"/>
    <property type="project" value="InterPro"/>
</dbReference>
<evidence type="ECO:0008006" key="3">
    <source>
        <dbReference type="Google" id="ProtNLM"/>
    </source>
</evidence>
<feature type="non-terminal residue" evidence="2">
    <location>
        <position position="327"/>
    </location>
</feature>
<proteinExistence type="predicted"/>
<evidence type="ECO:0000313" key="2">
    <source>
        <dbReference type="EMBL" id="SVC89884.1"/>
    </source>
</evidence>
<sequence>SAIAERTITDTGEIESEYRSGTQSVPNPKYRRALFAVQEAENRIADIEGRYNRCLMGCGELCGFCNLGYAIKVKEPRKQYEAAFRRLGNTPPTIEEPVYHPYKFRKSKLTIRKEVLIDYYVINRNGGEATRYRQKISQNSKKFQLLYGLHKKDRNKHSHTQHTTSEEDVLAYEEKILAVNLSDILKRTINKADVALVSDVTSIESAILGTTPQQKISRQAGATKQEDGELVNKQLRSVLVVLNPGGGIGTAFYVTKDIVLTNYHVIEGTNYLEFGLYDKEDTFGKVIGKDIRLDLALVKVQETGEPLQFYREKNLPVGSTVSSIGHP</sequence>
<dbReference type="InterPro" id="IPR009003">
    <property type="entry name" value="Peptidase_S1_PA"/>
</dbReference>
<gene>
    <name evidence="2" type="ORF">METZ01_LOCUS342738</name>
</gene>
<dbReference type="AlphaFoldDB" id="A0A382QWK0"/>
<dbReference type="PRINTS" id="PR00834">
    <property type="entry name" value="PROTEASES2C"/>
</dbReference>
<feature type="non-terminal residue" evidence="2">
    <location>
        <position position="1"/>
    </location>
</feature>
<dbReference type="GO" id="GO:0004252">
    <property type="term" value="F:serine-type endopeptidase activity"/>
    <property type="evidence" value="ECO:0007669"/>
    <property type="project" value="InterPro"/>
</dbReference>
<organism evidence="2">
    <name type="scientific">marine metagenome</name>
    <dbReference type="NCBI Taxonomy" id="408172"/>
    <lineage>
        <taxon>unclassified sequences</taxon>
        <taxon>metagenomes</taxon>
        <taxon>ecological metagenomes</taxon>
    </lineage>
</organism>
<dbReference type="Gene3D" id="2.40.10.120">
    <property type="match status" value="1"/>
</dbReference>
<reference evidence="2" key="1">
    <citation type="submission" date="2018-05" db="EMBL/GenBank/DDBJ databases">
        <authorList>
            <person name="Lanie J.A."/>
            <person name="Ng W.-L."/>
            <person name="Kazmierczak K.M."/>
            <person name="Andrzejewski T.M."/>
            <person name="Davidsen T.M."/>
            <person name="Wayne K.J."/>
            <person name="Tettelin H."/>
            <person name="Glass J.I."/>
            <person name="Rusch D."/>
            <person name="Podicherti R."/>
            <person name="Tsui H.-C.T."/>
            <person name="Winkler M.E."/>
        </authorList>
    </citation>
    <scope>NUCLEOTIDE SEQUENCE</scope>
</reference>
<name>A0A382QWK0_9ZZZZ</name>
<dbReference type="EMBL" id="UINC01117451">
    <property type="protein sequence ID" value="SVC89884.1"/>
    <property type="molecule type" value="Genomic_DNA"/>
</dbReference>
<accession>A0A382QWK0</accession>
<dbReference type="InterPro" id="IPR001940">
    <property type="entry name" value="Peptidase_S1C"/>
</dbReference>
<dbReference type="SUPFAM" id="SSF50494">
    <property type="entry name" value="Trypsin-like serine proteases"/>
    <property type="match status" value="1"/>
</dbReference>
<evidence type="ECO:0000256" key="1">
    <source>
        <dbReference type="SAM" id="MobiDB-lite"/>
    </source>
</evidence>
<feature type="region of interest" description="Disordered" evidence="1">
    <location>
        <begin position="1"/>
        <end position="25"/>
    </location>
</feature>
<dbReference type="Pfam" id="PF13365">
    <property type="entry name" value="Trypsin_2"/>
    <property type="match status" value="1"/>
</dbReference>